<dbReference type="InterPro" id="IPR028184">
    <property type="entry name" value="VGLL4"/>
</dbReference>
<dbReference type="EMBL" id="OA886189">
    <property type="protein sequence ID" value="CAD7282671.1"/>
    <property type="molecule type" value="Genomic_DNA"/>
</dbReference>
<dbReference type="SMART" id="SM00711">
    <property type="entry name" value="TDU"/>
    <property type="match status" value="2"/>
</dbReference>
<evidence type="ECO:0000313" key="2">
    <source>
        <dbReference type="EMBL" id="CAD7282671.1"/>
    </source>
</evidence>
<dbReference type="PANTHER" id="PTHR17604">
    <property type="entry name" value="TRANSCRIPTION COFACTOR VESTIGIAL-LIKE PROTEIN 4"/>
    <property type="match status" value="1"/>
</dbReference>
<feature type="region of interest" description="Disordered" evidence="1">
    <location>
        <begin position="101"/>
        <end position="127"/>
    </location>
</feature>
<feature type="region of interest" description="Disordered" evidence="1">
    <location>
        <begin position="260"/>
        <end position="283"/>
    </location>
</feature>
<keyword evidence="3" id="KW-1185">Reference proteome</keyword>
<evidence type="ECO:0000256" key="1">
    <source>
        <dbReference type="SAM" id="MobiDB-lite"/>
    </source>
</evidence>
<sequence length="336" mass="35694">MAAPMGTIIPGSMKEAGGGREQPAKVWQPWDQDDDRKKSSEVSSDGKRRAESPLSLVKDPLPTKVQCVRNRALEPLGRWPGETRENALDYCIVRSERPIYGEASSSTSSGWPASMRPLLPPPPYTNRVKDVVDAVPLDMRKKQREESPPPLTPVRPSVIPAPVAVLPPPPSYPHHSEFRRARVGSGEVTSMTGGSKRPPAATDLRRETPPPLTVSSIIGSSDPVIDDHFRRSLGPSYQKLFSSPAISSSSEAALNSASAATSSSSVSSSSSNRSSPTSSVTGLSVDDHFAKALGCETWSRIRAGTASSVSPGSGEKPCSPETLSSTSVDTKNLISA</sequence>
<dbReference type="AlphaFoldDB" id="A0A7R9GHI1"/>
<dbReference type="GO" id="GO:0045892">
    <property type="term" value="P:negative regulation of DNA-templated transcription"/>
    <property type="evidence" value="ECO:0007669"/>
    <property type="project" value="TreeGrafter"/>
</dbReference>
<dbReference type="GO" id="GO:0001223">
    <property type="term" value="F:transcription coactivator binding"/>
    <property type="evidence" value="ECO:0007669"/>
    <property type="project" value="TreeGrafter"/>
</dbReference>
<dbReference type="EMBL" id="CAJPEX010004152">
    <property type="protein sequence ID" value="CAG0922823.1"/>
    <property type="molecule type" value="Genomic_DNA"/>
</dbReference>
<gene>
    <name evidence="2" type="ORF">NMOB1V02_LOCUS10292</name>
</gene>
<dbReference type="PANTHER" id="PTHR17604:SF7">
    <property type="entry name" value="TONDU-DOMAIN-CONTAINING GROWTH INHIBITOR, ISOFORM A"/>
    <property type="match status" value="1"/>
</dbReference>
<reference evidence="2" key="1">
    <citation type="submission" date="2020-11" db="EMBL/GenBank/DDBJ databases">
        <authorList>
            <person name="Tran Van P."/>
        </authorList>
    </citation>
    <scope>NUCLEOTIDE SEQUENCE</scope>
</reference>
<dbReference type="Proteomes" id="UP000678499">
    <property type="component" value="Unassembled WGS sequence"/>
</dbReference>
<feature type="region of interest" description="Disordered" evidence="1">
    <location>
        <begin position="140"/>
        <end position="159"/>
    </location>
</feature>
<feature type="region of interest" description="Disordered" evidence="1">
    <location>
        <begin position="1"/>
        <end position="61"/>
    </location>
</feature>
<dbReference type="InterPro" id="IPR006627">
    <property type="entry name" value="TDU_repeat"/>
</dbReference>
<feature type="region of interest" description="Disordered" evidence="1">
    <location>
        <begin position="165"/>
        <end position="224"/>
    </location>
</feature>
<feature type="compositionally biased region" description="Basic and acidic residues" evidence="1">
    <location>
        <begin position="34"/>
        <end position="51"/>
    </location>
</feature>
<dbReference type="OrthoDB" id="10040691at2759"/>
<accession>A0A7R9GHI1</accession>
<protein>
    <submittedName>
        <fullName evidence="2">Uncharacterized protein</fullName>
    </submittedName>
</protein>
<name>A0A7R9GHI1_9CRUS</name>
<organism evidence="2">
    <name type="scientific">Notodromas monacha</name>
    <dbReference type="NCBI Taxonomy" id="399045"/>
    <lineage>
        <taxon>Eukaryota</taxon>
        <taxon>Metazoa</taxon>
        <taxon>Ecdysozoa</taxon>
        <taxon>Arthropoda</taxon>
        <taxon>Crustacea</taxon>
        <taxon>Oligostraca</taxon>
        <taxon>Ostracoda</taxon>
        <taxon>Podocopa</taxon>
        <taxon>Podocopida</taxon>
        <taxon>Cypridocopina</taxon>
        <taxon>Cypridoidea</taxon>
        <taxon>Cyprididae</taxon>
        <taxon>Notodromas</taxon>
    </lineage>
</organism>
<feature type="compositionally biased region" description="Low complexity" evidence="1">
    <location>
        <begin position="260"/>
        <end position="279"/>
    </location>
</feature>
<feature type="compositionally biased region" description="Polar residues" evidence="1">
    <location>
        <begin position="321"/>
        <end position="336"/>
    </location>
</feature>
<feature type="region of interest" description="Disordered" evidence="1">
    <location>
        <begin position="305"/>
        <end position="336"/>
    </location>
</feature>
<proteinExistence type="predicted"/>
<evidence type="ECO:0000313" key="3">
    <source>
        <dbReference type="Proteomes" id="UP000678499"/>
    </source>
</evidence>